<feature type="compositionally biased region" description="Basic and acidic residues" evidence="1">
    <location>
        <begin position="1"/>
        <end position="20"/>
    </location>
</feature>
<evidence type="ECO:0000256" key="1">
    <source>
        <dbReference type="SAM" id="MobiDB-lite"/>
    </source>
</evidence>
<protein>
    <submittedName>
        <fullName evidence="2">Uncharacterized protein</fullName>
    </submittedName>
</protein>
<keyword evidence="3" id="KW-1185">Reference proteome</keyword>
<dbReference type="Proteomes" id="UP000011682">
    <property type="component" value="Unassembled WGS sequence"/>
</dbReference>
<evidence type="ECO:0000313" key="3">
    <source>
        <dbReference type="Proteomes" id="UP000011682"/>
    </source>
</evidence>
<dbReference type="EMBL" id="ANAH02000017">
    <property type="protein sequence ID" value="EPX59449.1"/>
    <property type="molecule type" value="Genomic_DNA"/>
</dbReference>
<comment type="caution">
    <text evidence="2">The sequence shown here is derived from an EMBL/GenBank/DDBJ whole genome shotgun (WGS) entry which is preliminary data.</text>
</comment>
<gene>
    <name evidence="2" type="ORF">D187_002939</name>
</gene>
<evidence type="ECO:0000313" key="2">
    <source>
        <dbReference type="EMBL" id="EPX59449.1"/>
    </source>
</evidence>
<organism evidence="2 3">
    <name type="scientific">Cystobacter fuscus (strain ATCC 25194 / DSM 2262 / NBRC 100088 / M29)</name>
    <dbReference type="NCBI Taxonomy" id="1242864"/>
    <lineage>
        <taxon>Bacteria</taxon>
        <taxon>Pseudomonadati</taxon>
        <taxon>Myxococcota</taxon>
        <taxon>Myxococcia</taxon>
        <taxon>Myxococcales</taxon>
        <taxon>Cystobacterineae</taxon>
        <taxon>Archangiaceae</taxon>
        <taxon>Cystobacter</taxon>
    </lineage>
</organism>
<sequence length="38" mass="4143">MVSTPDMRHSGHEGGSEMRMRLNARSTAAGPKQVETTK</sequence>
<accession>S9QDM2</accession>
<dbReference type="AlphaFoldDB" id="S9QDM2"/>
<feature type="region of interest" description="Disordered" evidence="1">
    <location>
        <begin position="1"/>
        <end position="38"/>
    </location>
</feature>
<reference evidence="2" key="1">
    <citation type="submission" date="2013-05" db="EMBL/GenBank/DDBJ databases">
        <title>Genome assembly of Cystobacter fuscus DSM 2262.</title>
        <authorList>
            <person name="Sharma G."/>
            <person name="Khatri I."/>
            <person name="Kaur C."/>
            <person name="Mayilraj S."/>
            <person name="Subramanian S."/>
        </authorList>
    </citation>
    <scope>NUCLEOTIDE SEQUENCE [LARGE SCALE GENOMIC DNA]</scope>
    <source>
        <strain evidence="2">DSM 2262</strain>
    </source>
</reference>
<name>S9QDM2_CYSF2</name>
<proteinExistence type="predicted"/>